<dbReference type="AlphaFoldDB" id="B7KE62"/>
<evidence type="ECO:0000256" key="1">
    <source>
        <dbReference type="SAM" id="Phobius"/>
    </source>
</evidence>
<dbReference type="eggNOG" id="ENOG502ZAM6">
    <property type="taxonomic scope" value="Bacteria"/>
</dbReference>
<keyword evidence="1" id="KW-1133">Transmembrane helix</keyword>
<dbReference type="HOGENOM" id="CLU_074091_0_0_3"/>
<dbReference type="RefSeq" id="WP_015955355.1">
    <property type="nucleotide sequence ID" value="NC_011729.1"/>
</dbReference>
<dbReference type="STRING" id="65393.PCC7424_3364"/>
<organism evidence="2 3">
    <name type="scientific">Gloeothece citriformis (strain PCC 7424)</name>
    <name type="common">Cyanothece sp. (strain PCC 7424)</name>
    <dbReference type="NCBI Taxonomy" id="65393"/>
    <lineage>
        <taxon>Bacteria</taxon>
        <taxon>Bacillati</taxon>
        <taxon>Cyanobacteriota</taxon>
        <taxon>Cyanophyceae</taxon>
        <taxon>Oscillatoriophycideae</taxon>
        <taxon>Chroococcales</taxon>
        <taxon>Aphanothecaceae</taxon>
        <taxon>Gloeothece</taxon>
        <taxon>Gloeothece citriformis</taxon>
    </lineage>
</organism>
<evidence type="ECO:0008006" key="4">
    <source>
        <dbReference type="Google" id="ProtNLM"/>
    </source>
</evidence>
<protein>
    <recommendedName>
        <fullName evidence="4">Phytase-like domain-containing protein</fullName>
    </recommendedName>
</protein>
<dbReference type="EMBL" id="CP001291">
    <property type="protein sequence ID" value="ACK71760.1"/>
    <property type="molecule type" value="Genomic_DNA"/>
</dbReference>
<gene>
    <name evidence="2" type="ordered locus">PCC7424_3364</name>
</gene>
<feature type="transmembrane region" description="Helical" evidence="1">
    <location>
        <begin position="12"/>
        <end position="29"/>
    </location>
</feature>
<name>B7KE62_GLOC7</name>
<dbReference type="KEGG" id="cyc:PCC7424_3364"/>
<evidence type="ECO:0000313" key="2">
    <source>
        <dbReference type="EMBL" id="ACK71760.1"/>
    </source>
</evidence>
<dbReference type="SUPFAM" id="SSF63829">
    <property type="entry name" value="Calcium-dependent phosphotriesterase"/>
    <property type="match status" value="1"/>
</dbReference>
<evidence type="ECO:0000313" key="3">
    <source>
        <dbReference type="Proteomes" id="UP000002384"/>
    </source>
</evidence>
<keyword evidence="1" id="KW-0472">Membrane</keyword>
<sequence>MNWKYFKKIFRTIGLILAILIGFMGFYAVTRAEIEPKAQIINTLPDISGLGWIENNLFLGVHDAKNGTDNDKPRVSLIKLPDSKSGLGWEPVDLIWPEPIGFSNDLEGVARIPDEFWFIIAESGNNLKTPPFPRLFLLEYAQNQLKLIDSTSWPVPVNNVEGIAVAKIKNQLIFIYAERGDNQPNTEIRWGSLSLNPLKFGSFGGVIYPNPESKQTNIRSVSAMDVDNQGRLYVASAFDPNVDNGPFYSKVWQIGKISEQENNDIQIILESTPKLIAVIDGFKVEGLAIKETNGNQREFIIGTDDENYGGVVRILPLN</sequence>
<dbReference type="OrthoDB" id="452682at2"/>
<reference evidence="3" key="1">
    <citation type="journal article" date="2011" name="MBio">
        <title>Novel metabolic attributes of the genus Cyanothece, comprising a group of unicellular nitrogen-fixing Cyanobacteria.</title>
        <authorList>
            <person name="Bandyopadhyay A."/>
            <person name="Elvitigala T."/>
            <person name="Welsh E."/>
            <person name="Stockel J."/>
            <person name="Liberton M."/>
            <person name="Min H."/>
            <person name="Sherman L.A."/>
            <person name="Pakrasi H.B."/>
        </authorList>
    </citation>
    <scope>NUCLEOTIDE SEQUENCE [LARGE SCALE GENOMIC DNA]</scope>
    <source>
        <strain evidence="3">PCC 7424</strain>
    </source>
</reference>
<accession>B7KE62</accession>
<keyword evidence="1" id="KW-0812">Transmembrane</keyword>
<dbReference type="Proteomes" id="UP000002384">
    <property type="component" value="Chromosome"/>
</dbReference>
<proteinExistence type="predicted"/>
<keyword evidence="3" id="KW-1185">Reference proteome</keyword>